<feature type="signal peptide" evidence="2">
    <location>
        <begin position="1"/>
        <end position="27"/>
    </location>
</feature>
<feature type="domain" description="EF-hand" evidence="3">
    <location>
        <begin position="160"/>
        <end position="195"/>
    </location>
</feature>
<reference evidence="4 5" key="1">
    <citation type="submission" date="2020-08" db="EMBL/GenBank/DDBJ databases">
        <title>Genomic Encyclopedia of Type Strains, Phase IV (KMG-IV): sequencing the most valuable type-strain genomes for metagenomic binning, comparative biology and taxonomic classification.</title>
        <authorList>
            <person name="Goeker M."/>
        </authorList>
    </citation>
    <scope>NUCLEOTIDE SEQUENCE [LARGE SCALE GENOMIC DNA]</scope>
    <source>
        <strain evidence="4 5">DSM 14878</strain>
    </source>
</reference>
<feature type="compositionally biased region" description="Basic and acidic residues" evidence="1">
    <location>
        <begin position="87"/>
        <end position="98"/>
    </location>
</feature>
<evidence type="ECO:0000313" key="4">
    <source>
        <dbReference type="EMBL" id="MBB3872086.1"/>
    </source>
</evidence>
<keyword evidence="2" id="KW-0732">Signal</keyword>
<dbReference type="Proteomes" id="UP000532936">
    <property type="component" value="Unassembled WGS sequence"/>
</dbReference>
<evidence type="ECO:0000256" key="1">
    <source>
        <dbReference type="SAM" id="MobiDB-lite"/>
    </source>
</evidence>
<gene>
    <name evidence="4" type="ORF">GGR11_001600</name>
</gene>
<proteinExistence type="predicted"/>
<feature type="compositionally biased region" description="Basic and acidic residues" evidence="1">
    <location>
        <begin position="111"/>
        <end position="134"/>
    </location>
</feature>
<feature type="region of interest" description="Disordered" evidence="1">
    <location>
        <begin position="87"/>
        <end position="224"/>
    </location>
</feature>
<dbReference type="PROSITE" id="PS00018">
    <property type="entry name" value="EF_HAND_1"/>
    <property type="match status" value="1"/>
</dbReference>
<evidence type="ECO:0000259" key="3">
    <source>
        <dbReference type="PROSITE" id="PS50222"/>
    </source>
</evidence>
<feature type="region of interest" description="Disordered" evidence="1">
    <location>
        <begin position="28"/>
        <end position="48"/>
    </location>
</feature>
<feature type="compositionally biased region" description="Basic and acidic residues" evidence="1">
    <location>
        <begin position="167"/>
        <end position="206"/>
    </location>
</feature>
<dbReference type="EMBL" id="JACIDA010000001">
    <property type="protein sequence ID" value="MBB3872086.1"/>
    <property type="molecule type" value="Genomic_DNA"/>
</dbReference>
<feature type="domain" description="EF-hand" evidence="3">
    <location>
        <begin position="88"/>
        <end position="123"/>
    </location>
</feature>
<organism evidence="4 5">
    <name type="scientific">Brevundimonas mediterranea</name>
    <dbReference type="NCBI Taxonomy" id="74329"/>
    <lineage>
        <taxon>Bacteria</taxon>
        <taxon>Pseudomonadati</taxon>
        <taxon>Pseudomonadota</taxon>
        <taxon>Alphaproteobacteria</taxon>
        <taxon>Caulobacterales</taxon>
        <taxon>Caulobacteraceae</taxon>
        <taxon>Brevundimonas</taxon>
    </lineage>
</organism>
<dbReference type="InterPro" id="IPR018247">
    <property type="entry name" value="EF_Hand_1_Ca_BS"/>
</dbReference>
<dbReference type="InterPro" id="IPR011992">
    <property type="entry name" value="EF-hand-dom_pair"/>
</dbReference>
<evidence type="ECO:0000313" key="5">
    <source>
        <dbReference type="Proteomes" id="UP000532936"/>
    </source>
</evidence>
<dbReference type="Gene3D" id="1.10.238.10">
    <property type="entry name" value="EF-hand"/>
    <property type="match status" value="2"/>
</dbReference>
<feature type="chain" id="PRO_5031528996" description="EF-hand domain-containing protein" evidence="2">
    <location>
        <begin position="28"/>
        <end position="224"/>
    </location>
</feature>
<dbReference type="SUPFAM" id="SSF47473">
    <property type="entry name" value="EF-hand"/>
    <property type="match status" value="1"/>
</dbReference>
<dbReference type="PROSITE" id="PS50222">
    <property type="entry name" value="EF_HAND_2"/>
    <property type="match status" value="2"/>
</dbReference>
<protein>
    <recommendedName>
        <fullName evidence="3">EF-hand domain-containing protein</fullName>
    </recommendedName>
</protein>
<dbReference type="AlphaFoldDB" id="A0A7W6A2J0"/>
<evidence type="ECO:0000256" key="2">
    <source>
        <dbReference type="SAM" id="SignalP"/>
    </source>
</evidence>
<accession>A0A7W6A2J0</accession>
<dbReference type="SMART" id="SM00054">
    <property type="entry name" value="EFh"/>
    <property type="match status" value="3"/>
</dbReference>
<dbReference type="GO" id="GO:0005509">
    <property type="term" value="F:calcium ion binding"/>
    <property type="evidence" value="ECO:0007669"/>
    <property type="project" value="InterPro"/>
</dbReference>
<sequence length="224" mass="23597">MRNIVLNGFSAMALAAVLGAGAGVATAQVPPPPADGPSPPHARGPADRDADLTRAAFIEARVARLTALDADRDGTVSVAEREAAMQAKRAERADDRFATLDANGDGSISRAEFDAGHAARPDRAERGPGPERARSGPRGGPRHAMRGPEGRERGPVVISEVAAKLGEQFDKMDADRNGVVTADERRAAMTAHRAERRAERGAERQQRRAVRPAQQPASPAPASE</sequence>
<comment type="caution">
    <text evidence="4">The sequence shown here is derived from an EMBL/GenBank/DDBJ whole genome shotgun (WGS) entry which is preliminary data.</text>
</comment>
<dbReference type="RefSeq" id="WP_183196190.1">
    <property type="nucleotide sequence ID" value="NZ_JACIDA010000001.1"/>
</dbReference>
<dbReference type="Pfam" id="PF13202">
    <property type="entry name" value="EF-hand_5"/>
    <property type="match status" value="3"/>
</dbReference>
<dbReference type="InterPro" id="IPR002048">
    <property type="entry name" value="EF_hand_dom"/>
</dbReference>
<feature type="compositionally biased region" description="Low complexity" evidence="1">
    <location>
        <begin position="211"/>
        <end position="224"/>
    </location>
</feature>
<feature type="compositionally biased region" description="Pro residues" evidence="1">
    <location>
        <begin position="29"/>
        <end position="42"/>
    </location>
</feature>
<name>A0A7W6A2J0_9CAUL</name>